<organism evidence="2 3">
    <name type="scientific">Pleurodeles waltl</name>
    <name type="common">Iberian ribbed newt</name>
    <dbReference type="NCBI Taxonomy" id="8319"/>
    <lineage>
        <taxon>Eukaryota</taxon>
        <taxon>Metazoa</taxon>
        <taxon>Chordata</taxon>
        <taxon>Craniata</taxon>
        <taxon>Vertebrata</taxon>
        <taxon>Euteleostomi</taxon>
        <taxon>Amphibia</taxon>
        <taxon>Batrachia</taxon>
        <taxon>Caudata</taxon>
        <taxon>Salamandroidea</taxon>
        <taxon>Salamandridae</taxon>
        <taxon>Pleurodelinae</taxon>
        <taxon>Pleurodeles</taxon>
    </lineage>
</organism>
<proteinExistence type="predicted"/>
<evidence type="ECO:0000256" key="1">
    <source>
        <dbReference type="SAM" id="MobiDB-lite"/>
    </source>
</evidence>
<name>A0AAV7U9M7_PLEWA</name>
<dbReference type="Proteomes" id="UP001066276">
    <property type="component" value="Chromosome 3_1"/>
</dbReference>
<gene>
    <name evidence="2" type="ORF">NDU88_001861</name>
</gene>
<comment type="caution">
    <text evidence="2">The sequence shown here is derived from an EMBL/GenBank/DDBJ whole genome shotgun (WGS) entry which is preliminary data.</text>
</comment>
<accession>A0AAV7U9M7</accession>
<sequence length="111" mass="11587">MRAAALLTSKTALDSGTGAPDPTACASRPHRGRWPRASTDGPLRLSSTANCALFWGALRDPWVDTGPPDTWGHLRRGAQGPNAFSGGPSSRALPPASAHIAILATPPTQYF</sequence>
<evidence type="ECO:0000313" key="2">
    <source>
        <dbReference type="EMBL" id="KAJ1185066.1"/>
    </source>
</evidence>
<dbReference type="EMBL" id="JANPWB010000005">
    <property type="protein sequence ID" value="KAJ1185066.1"/>
    <property type="molecule type" value="Genomic_DNA"/>
</dbReference>
<keyword evidence="3" id="KW-1185">Reference proteome</keyword>
<dbReference type="AlphaFoldDB" id="A0AAV7U9M7"/>
<feature type="region of interest" description="Disordered" evidence="1">
    <location>
        <begin position="68"/>
        <end position="92"/>
    </location>
</feature>
<feature type="region of interest" description="Disordered" evidence="1">
    <location>
        <begin position="1"/>
        <end position="42"/>
    </location>
</feature>
<protein>
    <submittedName>
        <fullName evidence="2">Uncharacterized protein</fullName>
    </submittedName>
</protein>
<reference evidence="2" key="1">
    <citation type="journal article" date="2022" name="bioRxiv">
        <title>Sequencing and chromosome-scale assembly of the giantPleurodeles waltlgenome.</title>
        <authorList>
            <person name="Brown T."/>
            <person name="Elewa A."/>
            <person name="Iarovenko S."/>
            <person name="Subramanian E."/>
            <person name="Araus A.J."/>
            <person name="Petzold A."/>
            <person name="Susuki M."/>
            <person name="Suzuki K.-i.T."/>
            <person name="Hayashi T."/>
            <person name="Toyoda A."/>
            <person name="Oliveira C."/>
            <person name="Osipova E."/>
            <person name="Leigh N.D."/>
            <person name="Simon A."/>
            <person name="Yun M.H."/>
        </authorList>
    </citation>
    <scope>NUCLEOTIDE SEQUENCE</scope>
    <source>
        <strain evidence="2">20211129_DDA</strain>
        <tissue evidence="2">Liver</tissue>
    </source>
</reference>
<evidence type="ECO:0000313" key="3">
    <source>
        <dbReference type="Proteomes" id="UP001066276"/>
    </source>
</evidence>